<protein>
    <submittedName>
        <fullName evidence="2">Membrane protein</fullName>
    </submittedName>
</protein>
<feature type="transmembrane region" description="Helical" evidence="1">
    <location>
        <begin position="45"/>
        <end position="69"/>
    </location>
</feature>
<evidence type="ECO:0000313" key="3">
    <source>
        <dbReference type="Proteomes" id="UP000033530"/>
    </source>
</evidence>
<feature type="transmembrane region" description="Helical" evidence="1">
    <location>
        <begin position="134"/>
        <end position="157"/>
    </location>
</feature>
<feature type="transmembrane region" description="Helical" evidence="1">
    <location>
        <begin position="12"/>
        <end position="33"/>
    </location>
</feature>
<evidence type="ECO:0000256" key="1">
    <source>
        <dbReference type="SAM" id="Phobius"/>
    </source>
</evidence>
<keyword evidence="1" id="KW-1133">Transmembrane helix</keyword>
<feature type="transmembrane region" description="Helical" evidence="1">
    <location>
        <begin position="78"/>
        <end position="99"/>
    </location>
</feature>
<evidence type="ECO:0000313" key="2">
    <source>
        <dbReference type="EMBL" id="KKB26257.1"/>
    </source>
</evidence>
<dbReference type="RefSeq" id="WP_046099319.1">
    <property type="nucleotide sequence ID" value="NZ_BKAP01000001.1"/>
</dbReference>
<feature type="transmembrane region" description="Helical" evidence="1">
    <location>
        <begin position="105"/>
        <end position="127"/>
    </location>
</feature>
<gene>
    <name evidence="2" type="ORF">VV61_01865</name>
</gene>
<dbReference type="Pfam" id="PF07187">
    <property type="entry name" value="DUF1405"/>
    <property type="match status" value="1"/>
</dbReference>
<dbReference type="Proteomes" id="UP000033530">
    <property type="component" value="Unassembled WGS sequence"/>
</dbReference>
<accession>A0AAJ0JS25</accession>
<reference evidence="2 3" key="1">
    <citation type="submission" date="2015-03" db="EMBL/GenBank/DDBJ databases">
        <title>Draft Genome Sequence of S. carnosus subsp. utilis LTH 7013, Isolated from South Tirolean Ham.</title>
        <authorList>
            <person name="Mueller A."/>
            <person name="Huptas C."/>
            <person name="Wenning M."/>
            <person name="Weiss A."/>
            <person name="Schmidt H."/>
        </authorList>
    </citation>
    <scope>NUCLEOTIDE SEQUENCE [LARGE SCALE GENOMIC DNA]</scope>
    <source>
        <strain evidence="2 3">LTH7013</strain>
    </source>
</reference>
<dbReference type="PANTHER" id="PTHR40042:SF1">
    <property type="entry name" value="DUF1405 DOMAIN-CONTAINING PROTEIN"/>
    <property type="match status" value="1"/>
</dbReference>
<comment type="caution">
    <text evidence="2">The sequence shown here is derived from an EMBL/GenBank/DDBJ whole genome shotgun (WGS) entry which is preliminary data.</text>
</comment>
<dbReference type="AlphaFoldDB" id="A0AAJ0JS25"/>
<dbReference type="InterPro" id="IPR009845">
    <property type="entry name" value="DUF1405"/>
</dbReference>
<organism evidence="2 3">
    <name type="scientific">Staphylococcus carnosus</name>
    <dbReference type="NCBI Taxonomy" id="1281"/>
    <lineage>
        <taxon>Bacteria</taxon>
        <taxon>Bacillati</taxon>
        <taxon>Bacillota</taxon>
        <taxon>Bacilli</taxon>
        <taxon>Bacillales</taxon>
        <taxon>Staphylococcaceae</taxon>
        <taxon>Staphylococcus</taxon>
    </lineage>
</organism>
<dbReference type="PANTHER" id="PTHR40042">
    <property type="entry name" value="HYPOTHETICAL MEMBRANE SPANNING PROTEIN"/>
    <property type="match status" value="1"/>
</dbReference>
<keyword evidence="1" id="KW-0472">Membrane</keyword>
<sequence length="204" mass="23798">MTLTNWWRWAIYSRPFLLFALVCNILGTIYGYIWYGSQLKTAPWYFQIFIPDSPTASLFLCIALILLLFGKNSSIIEALAFITLIKYGVWAVVMNLILFYQYDEISINGMMLLISHGIMAAEAIIFYPRFKISLLGGIVSILWIFHNDLIDYVFMQFPFYPFIDSHLELVAYNAFILSSISVLLYFYLGKWTQHKLFDQSLRSQ</sequence>
<name>A0AAJ0JS25_STACA</name>
<feature type="transmembrane region" description="Helical" evidence="1">
    <location>
        <begin position="169"/>
        <end position="188"/>
    </location>
</feature>
<keyword evidence="1" id="KW-0812">Transmembrane</keyword>
<proteinExistence type="predicted"/>
<dbReference type="EMBL" id="LAIU01000001">
    <property type="protein sequence ID" value="KKB26257.1"/>
    <property type="molecule type" value="Genomic_DNA"/>
</dbReference>